<evidence type="ECO:0000313" key="2">
    <source>
        <dbReference type="EMBL" id="KAA8914176.1"/>
    </source>
</evidence>
<keyword evidence="3" id="KW-1185">Reference proteome</keyword>
<dbReference type="AlphaFoldDB" id="A0A5J5F9R0"/>
<reference evidence="2 3" key="1">
    <citation type="submission" date="2019-09" db="EMBL/GenBank/DDBJ databases">
        <title>Draft genome of the ectomycorrhizal ascomycete Sphaerosporella brunnea.</title>
        <authorList>
            <consortium name="DOE Joint Genome Institute"/>
            <person name="Benucci G.M."/>
            <person name="Marozzi G."/>
            <person name="Antonielli L."/>
            <person name="Sanchez S."/>
            <person name="Marco P."/>
            <person name="Wang X."/>
            <person name="Falini L.B."/>
            <person name="Barry K."/>
            <person name="Haridas S."/>
            <person name="Lipzen A."/>
            <person name="Labutti K."/>
            <person name="Grigoriev I.V."/>
            <person name="Murat C."/>
            <person name="Martin F."/>
            <person name="Albertini E."/>
            <person name="Donnini D."/>
            <person name="Bonito G."/>
        </authorList>
    </citation>
    <scope>NUCLEOTIDE SEQUENCE [LARGE SCALE GENOMIC DNA]</scope>
    <source>
        <strain evidence="2 3">Sb_GMNB300</strain>
    </source>
</reference>
<organism evidence="2 3">
    <name type="scientific">Sphaerosporella brunnea</name>
    <dbReference type="NCBI Taxonomy" id="1250544"/>
    <lineage>
        <taxon>Eukaryota</taxon>
        <taxon>Fungi</taxon>
        <taxon>Dikarya</taxon>
        <taxon>Ascomycota</taxon>
        <taxon>Pezizomycotina</taxon>
        <taxon>Pezizomycetes</taxon>
        <taxon>Pezizales</taxon>
        <taxon>Pyronemataceae</taxon>
        <taxon>Sphaerosporella</taxon>
    </lineage>
</organism>
<protein>
    <submittedName>
        <fullName evidence="2">Uncharacterized protein</fullName>
    </submittedName>
</protein>
<accession>A0A5J5F9R0</accession>
<dbReference type="EMBL" id="VXIS01000008">
    <property type="protein sequence ID" value="KAA8914176.1"/>
    <property type="molecule type" value="Genomic_DNA"/>
</dbReference>
<name>A0A5J5F9R0_9PEZI</name>
<comment type="caution">
    <text evidence="2">The sequence shown here is derived from an EMBL/GenBank/DDBJ whole genome shotgun (WGS) entry which is preliminary data.</text>
</comment>
<feature type="region of interest" description="Disordered" evidence="1">
    <location>
        <begin position="37"/>
        <end position="58"/>
    </location>
</feature>
<dbReference type="InParanoid" id="A0A5J5F9R0"/>
<evidence type="ECO:0000313" key="3">
    <source>
        <dbReference type="Proteomes" id="UP000326924"/>
    </source>
</evidence>
<dbReference type="Proteomes" id="UP000326924">
    <property type="component" value="Unassembled WGS sequence"/>
</dbReference>
<evidence type="ECO:0000256" key="1">
    <source>
        <dbReference type="SAM" id="MobiDB-lite"/>
    </source>
</evidence>
<gene>
    <name evidence="2" type="ORF">FN846DRAFT_902290</name>
</gene>
<feature type="compositionally biased region" description="Polar residues" evidence="1">
    <location>
        <begin position="39"/>
        <end position="58"/>
    </location>
</feature>
<proteinExistence type="predicted"/>
<sequence length="293" mass="32130">MQVVNHGSGAQQYRAYQGRGDHEPPPHGLSRFPLPIGWNHSQPPSRSTRLSCTPNAGGSKQEYAMQRVHEICVSQNVQLDHFGPTEGEQISAGWNHSQRVFTATGGDPNNDEPTELIHQVSVCLAIQPCCRRPRLDLFVRDAFMAILFVPCGPEDDGIASTPHTAFTTFLNAVPRDAAVVVSFESDIGDEDEEKKSISNTVFTRFHNAAPDGWVSSVGWQPPPASSGCVCPGRLSGDPIRPLWAWLGLYLWPATTTWSCLSVTHFRRFSSSSIVPMAQIESRGFSNVLGIVSY</sequence>